<dbReference type="InterPro" id="IPR051398">
    <property type="entry name" value="Polysacch_Deacetylase"/>
</dbReference>
<dbReference type="RefSeq" id="WP_109262985.1">
    <property type="nucleotide sequence ID" value="NZ_QEWP01000002.1"/>
</dbReference>
<dbReference type="GO" id="GO:0005975">
    <property type="term" value="P:carbohydrate metabolic process"/>
    <property type="evidence" value="ECO:0007669"/>
    <property type="project" value="InterPro"/>
</dbReference>
<dbReference type="EMBL" id="QEWP01000002">
    <property type="protein sequence ID" value="PWE00613.1"/>
    <property type="molecule type" value="Genomic_DNA"/>
</dbReference>
<dbReference type="OrthoDB" id="9778320at2"/>
<dbReference type="Proteomes" id="UP000244956">
    <property type="component" value="Unassembled WGS sequence"/>
</dbReference>
<dbReference type="PANTHER" id="PTHR34216:SF3">
    <property type="entry name" value="POLY-BETA-1,6-N-ACETYL-D-GLUCOSAMINE N-DEACETYLASE"/>
    <property type="match status" value="1"/>
</dbReference>
<dbReference type="Gene3D" id="3.20.20.370">
    <property type="entry name" value="Glycoside hydrolase/deacetylase"/>
    <property type="match status" value="1"/>
</dbReference>
<evidence type="ECO:0000313" key="5">
    <source>
        <dbReference type="Proteomes" id="UP000244956"/>
    </source>
</evidence>
<dbReference type="PROSITE" id="PS51677">
    <property type="entry name" value="NODB"/>
    <property type="match status" value="1"/>
</dbReference>
<keyword evidence="5" id="KW-1185">Reference proteome</keyword>
<evidence type="ECO:0000256" key="1">
    <source>
        <dbReference type="ARBA" id="ARBA00004613"/>
    </source>
</evidence>
<dbReference type="CDD" id="cd10967">
    <property type="entry name" value="CE4_GLA_like_6s"/>
    <property type="match status" value="1"/>
</dbReference>
<dbReference type="AlphaFoldDB" id="A0A2U2BC56"/>
<organism evidence="4 5">
    <name type="scientific">Marinilabilia rubra</name>
    <dbReference type="NCBI Taxonomy" id="2162893"/>
    <lineage>
        <taxon>Bacteria</taxon>
        <taxon>Pseudomonadati</taxon>
        <taxon>Bacteroidota</taxon>
        <taxon>Bacteroidia</taxon>
        <taxon>Marinilabiliales</taxon>
        <taxon>Marinilabiliaceae</taxon>
        <taxon>Marinilabilia</taxon>
    </lineage>
</organism>
<reference evidence="4 5" key="1">
    <citation type="submission" date="2018-05" db="EMBL/GenBank/DDBJ databases">
        <title>Marinilabilia rubrum sp. nov., isolated from saltern sediment.</title>
        <authorList>
            <person name="Zhang R."/>
        </authorList>
    </citation>
    <scope>NUCLEOTIDE SEQUENCE [LARGE SCALE GENOMIC DNA]</scope>
    <source>
        <strain evidence="4 5">WTE16</strain>
    </source>
</reference>
<dbReference type="PANTHER" id="PTHR34216">
    <property type="match status" value="1"/>
</dbReference>
<dbReference type="InterPro" id="IPR002509">
    <property type="entry name" value="NODB_dom"/>
</dbReference>
<dbReference type="Pfam" id="PF01522">
    <property type="entry name" value="Polysacc_deac_1"/>
    <property type="match status" value="1"/>
</dbReference>
<evidence type="ECO:0000256" key="2">
    <source>
        <dbReference type="ARBA" id="ARBA00022729"/>
    </source>
</evidence>
<dbReference type="InterPro" id="IPR011330">
    <property type="entry name" value="Glyco_hydro/deAcase_b/a-brl"/>
</dbReference>
<evidence type="ECO:0000259" key="3">
    <source>
        <dbReference type="PROSITE" id="PS51677"/>
    </source>
</evidence>
<dbReference type="GO" id="GO:0016810">
    <property type="term" value="F:hydrolase activity, acting on carbon-nitrogen (but not peptide) bonds"/>
    <property type="evidence" value="ECO:0007669"/>
    <property type="project" value="InterPro"/>
</dbReference>
<keyword evidence="2" id="KW-0732">Signal</keyword>
<feature type="domain" description="NodB homology" evidence="3">
    <location>
        <begin position="38"/>
        <end position="282"/>
    </location>
</feature>
<dbReference type="SUPFAM" id="SSF88713">
    <property type="entry name" value="Glycoside hydrolase/deacetylase"/>
    <property type="match status" value="1"/>
</dbReference>
<sequence>MKRSSLITIAFFARGQNINSPLQKNLVFEMLFPEGKSKAFVLSEDDGPVEDRQLIQLLNKYEVKGTFHINAGRLKDSNTVNAEEIKTLYKGHEVSVHGYLHKGLGKVSRLETFFEVAEDRRALERLTGDLVRGMAYAFGSNNTDNLDILQDIGIQYARTVEETHSFDIPENFLLWHPSIHQLGGAHYTNSTTKLNEKGLAQFFKLTDEFLGLDKTGVFYVWGHSWELTDKWDVMEKFLKRISGKDDIFYATHIELVDYIHAYRNLIYSVDKSMIKNPGSTDVYLRFTDYSDVDNPIRKDLCIPAGTTVNLNCTTIKK</sequence>
<proteinExistence type="predicted"/>
<gene>
    <name evidence="4" type="ORF">DDZ16_03165</name>
</gene>
<accession>A0A2U2BC56</accession>
<comment type="subcellular location">
    <subcellularLocation>
        <location evidence="1">Secreted</location>
    </subcellularLocation>
</comment>
<evidence type="ECO:0000313" key="4">
    <source>
        <dbReference type="EMBL" id="PWE00613.1"/>
    </source>
</evidence>
<comment type="caution">
    <text evidence="4">The sequence shown here is derived from an EMBL/GenBank/DDBJ whole genome shotgun (WGS) entry which is preliminary data.</text>
</comment>
<protein>
    <submittedName>
        <fullName evidence="4">Polysaccharide deacetylase</fullName>
    </submittedName>
</protein>
<name>A0A2U2BC56_9BACT</name>
<dbReference type="GO" id="GO:0005576">
    <property type="term" value="C:extracellular region"/>
    <property type="evidence" value="ECO:0007669"/>
    <property type="project" value="UniProtKB-SubCell"/>
</dbReference>